<comment type="caution">
    <text evidence="14">The sequence shown here is derived from an EMBL/GenBank/DDBJ whole genome shotgun (WGS) entry which is preliminary data.</text>
</comment>
<dbReference type="OrthoDB" id="4759734at2"/>
<dbReference type="EMBL" id="LZLS01000220">
    <property type="protein sequence ID" value="OBK20551.1"/>
    <property type="molecule type" value="Genomic_DNA"/>
</dbReference>
<organism evidence="14 15">
    <name type="scientific">Mycobacterium asiaticum</name>
    <dbReference type="NCBI Taxonomy" id="1790"/>
    <lineage>
        <taxon>Bacteria</taxon>
        <taxon>Bacillati</taxon>
        <taxon>Actinomycetota</taxon>
        <taxon>Actinomycetes</taxon>
        <taxon>Mycobacteriales</taxon>
        <taxon>Mycobacteriaceae</taxon>
        <taxon>Mycobacterium</taxon>
    </lineage>
</organism>
<feature type="transmembrane region" description="Helical" evidence="12">
    <location>
        <begin position="138"/>
        <end position="156"/>
    </location>
</feature>
<dbReference type="CDD" id="cd03512">
    <property type="entry name" value="Alkane-hydroxylase"/>
    <property type="match status" value="1"/>
</dbReference>
<keyword evidence="5 12" id="KW-0812">Transmembrane</keyword>
<dbReference type="GO" id="GO:0005886">
    <property type="term" value="C:plasma membrane"/>
    <property type="evidence" value="ECO:0007669"/>
    <property type="project" value="UniProtKB-SubCell"/>
</dbReference>
<evidence type="ECO:0000256" key="3">
    <source>
        <dbReference type="ARBA" id="ARBA00022475"/>
    </source>
</evidence>
<dbReference type="InterPro" id="IPR005804">
    <property type="entry name" value="FA_desaturase_dom"/>
</dbReference>
<evidence type="ECO:0000256" key="10">
    <source>
        <dbReference type="ARBA" id="ARBA00023033"/>
    </source>
</evidence>
<dbReference type="PANTHER" id="PTHR38674:SF1">
    <property type="entry name" value="ALKANE 1-MONOOXYGENASE 1"/>
    <property type="match status" value="1"/>
</dbReference>
<evidence type="ECO:0000256" key="7">
    <source>
        <dbReference type="ARBA" id="ARBA00022989"/>
    </source>
</evidence>
<comment type="similarity">
    <text evidence="2">Belongs to the fatty acid desaturase type 1 family. AlkB subfamily.</text>
</comment>
<feature type="transmembrane region" description="Helical" evidence="12">
    <location>
        <begin position="56"/>
        <end position="76"/>
    </location>
</feature>
<keyword evidence="9" id="KW-0408">Iron</keyword>
<evidence type="ECO:0000313" key="14">
    <source>
        <dbReference type="EMBL" id="OBK20551.1"/>
    </source>
</evidence>
<protein>
    <submittedName>
        <fullName evidence="14">Alkane 1-monooxygenase</fullName>
    </submittedName>
</protein>
<sequence>MTTQISPENAGVPATEWRDKKRYLWLMGLIAPTALFVMLPVVWGLNQLGWHTGAQVPLWIGPLLVYILLPLLDLRFGPDGQNPPDEVMERLENDKYYRYCTYIYIPFQYASVVLGAYLFTTPNLSWLGFPAAEGGLGWLGKIGVALSVGVLGGVGINTAHEMGHKKDSLERWLSKITLAQTGYGHFYIEHNRGHHVRVSTPEDPASARFGETFWEFLPRSVIGSARSSVHLEAQRIRRLGRSPWDPRTYLSNDVLNAWAMSVVLFGALIAAFGVGVIPFILIQAVFGFSLLEAVNYLEHYGLLRQKKANGRYERCAPVHSWNSDHIVTNLFLYHLQRHSDHHANPTRRYQTLRSMEGSPNLPSGYASMISLTYFPPLWRKVMDHRVLEHYDGDITRVNLQPRLREKLLAKYGTPEGMAA</sequence>
<evidence type="ECO:0000256" key="4">
    <source>
        <dbReference type="ARBA" id="ARBA00022519"/>
    </source>
</evidence>
<evidence type="ECO:0000256" key="12">
    <source>
        <dbReference type="SAM" id="Phobius"/>
    </source>
</evidence>
<evidence type="ECO:0000313" key="15">
    <source>
        <dbReference type="Proteomes" id="UP000093928"/>
    </source>
</evidence>
<dbReference type="GO" id="GO:0004497">
    <property type="term" value="F:monooxygenase activity"/>
    <property type="evidence" value="ECO:0007669"/>
    <property type="project" value="UniProtKB-KW"/>
</dbReference>
<evidence type="ECO:0000256" key="1">
    <source>
        <dbReference type="ARBA" id="ARBA00004429"/>
    </source>
</evidence>
<gene>
    <name evidence="14" type="ORF">A5634_12525</name>
</gene>
<keyword evidence="11 12" id="KW-0472">Membrane</keyword>
<dbReference type="GO" id="GO:0046872">
    <property type="term" value="F:metal ion binding"/>
    <property type="evidence" value="ECO:0007669"/>
    <property type="project" value="UniProtKB-KW"/>
</dbReference>
<evidence type="ECO:0000259" key="13">
    <source>
        <dbReference type="Pfam" id="PF00487"/>
    </source>
</evidence>
<comment type="subcellular location">
    <subcellularLocation>
        <location evidence="1">Cell inner membrane</location>
        <topology evidence="1">Multi-pass membrane protein</topology>
    </subcellularLocation>
</comment>
<keyword evidence="3" id="KW-1003">Cell membrane</keyword>
<evidence type="ECO:0000256" key="11">
    <source>
        <dbReference type="ARBA" id="ARBA00023136"/>
    </source>
</evidence>
<dbReference type="Proteomes" id="UP000093928">
    <property type="component" value="Unassembled WGS sequence"/>
</dbReference>
<feature type="transmembrane region" description="Helical" evidence="12">
    <location>
        <begin position="23"/>
        <end position="44"/>
    </location>
</feature>
<dbReference type="PANTHER" id="PTHR38674">
    <property type="entry name" value="ALKANE 1-MONOOXYGENASE 1"/>
    <property type="match status" value="1"/>
</dbReference>
<keyword evidence="10 14" id="KW-0503">Monooxygenase</keyword>
<dbReference type="InterPro" id="IPR033885">
    <property type="entry name" value="AlkB/XylM"/>
</dbReference>
<keyword evidence="6" id="KW-0479">Metal-binding</keyword>
<evidence type="ECO:0000256" key="2">
    <source>
        <dbReference type="ARBA" id="ARBA00010823"/>
    </source>
</evidence>
<evidence type="ECO:0000256" key="6">
    <source>
        <dbReference type="ARBA" id="ARBA00022723"/>
    </source>
</evidence>
<keyword evidence="4" id="KW-0997">Cell inner membrane</keyword>
<dbReference type="Pfam" id="PF00487">
    <property type="entry name" value="FA_desaturase"/>
    <property type="match status" value="1"/>
</dbReference>
<accession>A0A1A3NFI2</accession>
<feature type="transmembrane region" description="Helical" evidence="12">
    <location>
        <begin position="254"/>
        <end position="274"/>
    </location>
</feature>
<proteinExistence type="inferred from homology"/>
<keyword evidence="8" id="KW-0560">Oxidoreductase</keyword>
<feature type="domain" description="Fatty acid desaturase" evidence="13">
    <location>
        <begin position="137"/>
        <end position="369"/>
    </location>
</feature>
<evidence type="ECO:0000256" key="8">
    <source>
        <dbReference type="ARBA" id="ARBA00023002"/>
    </source>
</evidence>
<dbReference type="RefSeq" id="WP_065146938.1">
    <property type="nucleotide sequence ID" value="NZ_LZLS01000220.1"/>
</dbReference>
<reference evidence="14 15" key="1">
    <citation type="submission" date="2016-06" db="EMBL/GenBank/DDBJ databases">
        <authorList>
            <person name="Kjaerup R.B."/>
            <person name="Dalgaard T.S."/>
            <person name="Juul-Madsen H.R."/>
        </authorList>
    </citation>
    <scope>NUCLEOTIDE SEQUENCE [LARGE SCALE GENOMIC DNA]</scope>
    <source>
        <strain evidence="14 15">1165133.8</strain>
    </source>
</reference>
<name>A0A1A3NFI2_MYCAS</name>
<dbReference type="GO" id="GO:0006629">
    <property type="term" value="P:lipid metabolic process"/>
    <property type="evidence" value="ECO:0007669"/>
    <property type="project" value="InterPro"/>
</dbReference>
<evidence type="ECO:0000256" key="5">
    <source>
        <dbReference type="ARBA" id="ARBA00022692"/>
    </source>
</evidence>
<dbReference type="AlphaFoldDB" id="A0A1A3NFI2"/>
<evidence type="ECO:0000256" key="9">
    <source>
        <dbReference type="ARBA" id="ARBA00023004"/>
    </source>
</evidence>
<feature type="transmembrane region" description="Helical" evidence="12">
    <location>
        <begin position="96"/>
        <end position="118"/>
    </location>
</feature>
<keyword evidence="7 12" id="KW-1133">Transmembrane helix</keyword>